<comment type="caution">
    <text evidence="8">The sequence shown here is derived from an EMBL/GenBank/DDBJ whole genome shotgun (WGS) entry which is preliminary data.</text>
</comment>
<reference evidence="8" key="1">
    <citation type="submission" date="2019-11" db="EMBL/GenBank/DDBJ databases">
        <title>Acidithiobacillus ferrianus sp. nov.: a facultatively anaerobic and extremely acidophilic chemolithoautotroph.</title>
        <authorList>
            <person name="Norris P.R."/>
            <person name="Falagan C."/>
            <person name="Moya-Beltran A."/>
            <person name="Castro M."/>
            <person name="Quatrini R."/>
            <person name="Johnson D.B."/>
        </authorList>
    </citation>
    <scope>NUCLEOTIDE SEQUENCE [LARGE SCALE GENOMIC DNA]</scope>
    <source>
        <strain evidence="8">MG</strain>
    </source>
</reference>
<name>A0A845UAS3_9PROT</name>
<evidence type="ECO:0000313" key="8">
    <source>
        <dbReference type="EMBL" id="NDU42867.1"/>
    </source>
</evidence>
<evidence type="ECO:0000256" key="2">
    <source>
        <dbReference type="ARBA" id="ARBA00022649"/>
    </source>
</evidence>
<dbReference type="PANTHER" id="PTHR36449:SF1">
    <property type="entry name" value="ACETYLTRANSFERASE"/>
    <property type="match status" value="1"/>
</dbReference>
<dbReference type="GO" id="GO:0016747">
    <property type="term" value="F:acyltransferase activity, transferring groups other than amino-acyl groups"/>
    <property type="evidence" value="ECO:0007669"/>
    <property type="project" value="InterPro"/>
</dbReference>
<proteinExistence type="predicted"/>
<keyword evidence="2" id="KW-1277">Toxin-antitoxin system</keyword>
<dbReference type="Pfam" id="PF00583">
    <property type="entry name" value="Acetyltransf_1"/>
    <property type="match status" value="1"/>
</dbReference>
<gene>
    <name evidence="8" type="ORF">GL267_09530</name>
</gene>
<accession>A0A845UAS3</accession>
<dbReference type="EMBL" id="WNJL01000035">
    <property type="protein sequence ID" value="NDU42867.1"/>
    <property type="molecule type" value="Genomic_DNA"/>
</dbReference>
<dbReference type="AlphaFoldDB" id="A0A845UAS3"/>
<feature type="compositionally biased region" description="Basic and acidic residues" evidence="6">
    <location>
        <begin position="11"/>
        <end position="23"/>
    </location>
</feature>
<evidence type="ECO:0000259" key="7">
    <source>
        <dbReference type="Pfam" id="PF00583"/>
    </source>
</evidence>
<dbReference type="Gene3D" id="3.40.630.30">
    <property type="match status" value="1"/>
</dbReference>
<sequence>MPFAPGTGDAWHVEPLHRSHDKSRFDCGNPALNEWLMKYAGQSQKAGIARTFVALSGKVGDHSVQGFHSLSAGGIDKSHLPAHAGKRFPKFPIPIIRLARLAVAKESQGHGLGEFILMDALHRSLQVSRQVGFVAVLVDVKNEAARNFYLHYEFEKLPNQPMTLWLPITAVEKLF</sequence>
<dbReference type="InterPro" id="IPR016181">
    <property type="entry name" value="Acyl_CoA_acyltransferase"/>
</dbReference>
<evidence type="ECO:0000256" key="4">
    <source>
        <dbReference type="ARBA" id="ARBA00023315"/>
    </source>
</evidence>
<protein>
    <submittedName>
        <fullName evidence="8">GNAT family N-acetyltransferase</fullName>
    </submittedName>
</protein>
<evidence type="ECO:0000256" key="1">
    <source>
        <dbReference type="ARBA" id="ARBA00022491"/>
    </source>
</evidence>
<dbReference type="SUPFAM" id="SSF55729">
    <property type="entry name" value="Acyl-CoA N-acyltransferases (Nat)"/>
    <property type="match status" value="1"/>
</dbReference>
<organism evidence="8">
    <name type="scientific">Acidithiobacillus ferrianus</name>
    <dbReference type="NCBI Taxonomy" id="2678518"/>
    <lineage>
        <taxon>Bacteria</taxon>
        <taxon>Pseudomonadati</taxon>
        <taxon>Pseudomonadota</taxon>
        <taxon>Acidithiobacillia</taxon>
        <taxon>Acidithiobacillales</taxon>
        <taxon>Acidithiobacillaceae</taxon>
        <taxon>Acidithiobacillus</taxon>
    </lineage>
</organism>
<dbReference type="InterPro" id="IPR000182">
    <property type="entry name" value="GNAT_dom"/>
</dbReference>
<feature type="domain" description="N-acetyltransferase" evidence="7">
    <location>
        <begin position="96"/>
        <end position="150"/>
    </location>
</feature>
<comment type="catalytic activity">
    <reaction evidence="5">
        <text>glycyl-tRNA(Gly) + acetyl-CoA = N-acetylglycyl-tRNA(Gly) + CoA + H(+)</text>
        <dbReference type="Rhea" id="RHEA:81867"/>
        <dbReference type="Rhea" id="RHEA-COMP:9683"/>
        <dbReference type="Rhea" id="RHEA-COMP:19766"/>
        <dbReference type="ChEBI" id="CHEBI:15378"/>
        <dbReference type="ChEBI" id="CHEBI:57287"/>
        <dbReference type="ChEBI" id="CHEBI:57288"/>
        <dbReference type="ChEBI" id="CHEBI:78522"/>
        <dbReference type="ChEBI" id="CHEBI:232036"/>
    </reaction>
</comment>
<evidence type="ECO:0000256" key="5">
    <source>
        <dbReference type="ARBA" id="ARBA00049880"/>
    </source>
</evidence>
<keyword evidence="1" id="KW-0678">Repressor</keyword>
<evidence type="ECO:0000256" key="3">
    <source>
        <dbReference type="ARBA" id="ARBA00022679"/>
    </source>
</evidence>
<evidence type="ECO:0000256" key="6">
    <source>
        <dbReference type="SAM" id="MobiDB-lite"/>
    </source>
</evidence>
<feature type="region of interest" description="Disordered" evidence="6">
    <location>
        <begin position="1"/>
        <end position="23"/>
    </location>
</feature>
<dbReference type="PANTHER" id="PTHR36449">
    <property type="entry name" value="ACETYLTRANSFERASE-RELATED"/>
    <property type="match status" value="1"/>
</dbReference>
<keyword evidence="3 8" id="KW-0808">Transferase</keyword>
<keyword evidence="4" id="KW-0012">Acyltransferase</keyword>
<dbReference type="RefSeq" id="WP_163098103.1">
    <property type="nucleotide sequence ID" value="NZ_CP127523.1"/>
</dbReference>